<evidence type="ECO:0000313" key="2">
    <source>
        <dbReference type="EMBL" id="GFS21994.1"/>
    </source>
</evidence>
<feature type="chain" id="PRO_5043853681" description="Secreted protein" evidence="1">
    <location>
        <begin position="23"/>
        <end position="177"/>
    </location>
</feature>
<accession>A0AAV4JH31</accession>
<evidence type="ECO:0000313" key="3">
    <source>
        <dbReference type="Proteomes" id="UP000762676"/>
    </source>
</evidence>
<feature type="signal peptide" evidence="1">
    <location>
        <begin position="1"/>
        <end position="22"/>
    </location>
</feature>
<dbReference type="Proteomes" id="UP000762676">
    <property type="component" value="Unassembled WGS sequence"/>
</dbReference>
<evidence type="ECO:0000256" key="1">
    <source>
        <dbReference type="SAM" id="SignalP"/>
    </source>
</evidence>
<keyword evidence="1" id="KW-0732">Signal</keyword>
<gene>
    <name evidence="2" type="ORF">ElyMa_006938900</name>
</gene>
<sequence length="177" mass="19671">MVVATPMMMVVTTAMMPVVTSAMMPVVTSPMTMVAMIQVHRYFQLAAQGCKNVRPSKSKALGLWKCAALHGQPTTKAARPHTHRSLSRFSRCRLTASQYRSSSTVKTNSTVRQRRQGFSLTKSIRPSSDRLRTLQLTPTTHSCHTESRVQKNKTLCGAETDLSLTPHLPVRCESRTL</sequence>
<protein>
    <recommendedName>
        <fullName evidence="4">Secreted protein</fullName>
    </recommendedName>
</protein>
<organism evidence="2 3">
    <name type="scientific">Elysia marginata</name>
    <dbReference type="NCBI Taxonomy" id="1093978"/>
    <lineage>
        <taxon>Eukaryota</taxon>
        <taxon>Metazoa</taxon>
        <taxon>Spiralia</taxon>
        <taxon>Lophotrochozoa</taxon>
        <taxon>Mollusca</taxon>
        <taxon>Gastropoda</taxon>
        <taxon>Heterobranchia</taxon>
        <taxon>Euthyneura</taxon>
        <taxon>Panpulmonata</taxon>
        <taxon>Sacoglossa</taxon>
        <taxon>Placobranchoidea</taxon>
        <taxon>Plakobranchidae</taxon>
        <taxon>Elysia</taxon>
    </lineage>
</organism>
<dbReference type="AlphaFoldDB" id="A0AAV4JH31"/>
<comment type="caution">
    <text evidence="2">The sequence shown here is derived from an EMBL/GenBank/DDBJ whole genome shotgun (WGS) entry which is preliminary data.</text>
</comment>
<name>A0AAV4JH31_9GAST</name>
<reference evidence="2 3" key="1">
    <citation type="journal article" date="2021" name="Elife">
        <title>Chloroplast acquisition without the gene transfer in kleptoplastic sea slugs, Plakobranchus ocellatus.</title>
        <authorList>
            <person name="Maeda T."/>
            <person name="Takahashi S."/>
            <person name="Yoshida T."/>
            <person name="Shimamura S."/>
            <person name="Takaki Y."/>
            <person name="Nagai Y."/>
            <person name="Toyoda A."/>
            <person name="Suzuki Y."/>
            <person name="Arimoto A."/>
            <person name="Ishii H."/>
            <person name="Satoh N."/>
            <person name="Nishiyama T."/>
            <person name="Hasebe M."/>
            <person name="Maruyama T."/>
            <person name="Minagawa J."/>
            <person name="Obokata J."/>
            <person name="Shigenobu S."/>
        </authorList>
    </citation>
    <scope>NUCLEOTIDE SEQUENCE [LARGE SCALE GENOMIC DNA]</scope>
</reference>
<evidence type="ECO:0008006" key="4">
    <source>
        <dbReference type="Google" id="ProtNLM"/>
    </source>
</evidence>
<dbReference type="EMBL" id="BMAT01013879">
    <property type="protein sequence ID" value="GFS21994.1"/>
    <property type="molecule type" value="Genomic_DNA"/>
</dbReference>
<proteinExistence type="predicted"/>
<keyword evidence="3" id="KW-1185">Reference proteome</keyword>